<organism evidence="1 2">
    <name type="scientific">Candidatus Wolfebacteria bacterium GWA1_42_9</name>
    <dbReference type="NCBI Taxonomy" id="1802553"/>
    <lineage>
        <taxon>Bacteria</taxon>
        <taxon>Candidatus Wolfeibacteriota</taxon>
    </lineage>
</organism>
<dbReference type="EMBL" id="MGIN01000023">
    <property type="protein sequence ID" value="OGM89408.1"/>
    <property type="molecule type" value="Genomic_DNA"/>
</dbReference>
<dbReference type="AlphaFoldDB" id="A0A1F8DNH2"/>
<accession>A0A1F8DNH2</accession>
<comment type="caution">
    <text evidence="1">The sequence shown here is derived from an EMBL/GenBank/DDBJ whole genome shotgun (WGS) entry which is preliminary data.</text>
</comment>
<name>A0A1F8DNH2_9BACT</name>
<proteinExistence type="predicted"/>
<sequence>MELTMTLHEYLGKAERSFPVRVHSNQWFSDERGVEGVTGTVLSELDGKYVVEWDILDIRETFDVSGGMSMQLNIDNYH</sequence>
<gene>
    <name evidence="1" type="ORF">A2108_01585</name>
</gene>
<dbReference type="Proteomes" id="UP000178303">
    <property type="component" value="Unassembled WGS sequence"/>
</dbReference>
<evidence type="ECO:0000313" key="2">
    <source>
        <dbReference type="Proteomes" id="UP000178303"/>
    </source>
</evidence>
<evidence type="ECO:0000313" key="1">
    <source>
        <dbReference type="EMBL" id="OGM89408.1"/>
    </source>
</evidence>
<reference evidence="1 2" key="1">
    <citation type="journal article" date="2016" name="Nat. Commun.">
        <title>Thousands of microbial genomes shed light on interconnected biogeochemical processes in an aquifer system.</title>
        <authorList>
            <person name="Anantharaman K."/>
            <person name="Brown C.T."/>
            <person name="Hug L.A."/>
            <person name="Sharon I."/>
            <person name="Castelle C.J."/>
            <person name="Probst A.J."/>
            <person name="Thomas B.C."/>
            <person name="Singh A."/>
            <person name="Wilkins M.J."/>
            <person name="Karaoz U."/>
            <person name="Brodie E.L."/>
            <person name="Williams K.H."/>
            <person name="Hubbard S.S."/>
            <person name="Banfield J.F."/>
        </authorList>
    </citation>
    <scope>NUCLEOTIDE SEQUENCE [LARGE SCALE GENOMIC DNA]</scope>
</reference>
<protein>
    <submittedName>
        <fullName evidence="1">Uncharacterized protein</fullName>
    </submittedName>
</protein>